<evidence type="ECO:0000313" key="1">
    <source>
        <dbReference type="EMBL" id="GGK16025.1"/>
    </source>
</evidence>
<evidence type="ECO:0000313" key="2">
    <source>
        <dbReference type="Proteomes" id="UP000612329"/>
    </source>
</evidence>
<proteinExistence type="predicted"/>
<accession>A0A8J3BHY0</accession>
<organism evidence="1 2">
    <name type="scientific">Yeosuana aromativorans</name>
    <dbReference type="NCBI Taxonomy" id="288019"/>
    <lineage>
        <taxon>Bacteria</taxon>
        <taxon>Pseudomonadati</taxon>
        <taxon>Bacteroidota</taxon>
        <taxon>Flavobacteriia</taxon>
        <taxon>Flavobacteriales</taxon>
        <taxon>Flavobacteriaceae</taxon>
        <taxon>Yeosuana</taxon>
    </lineage>
</organism>
<dbReference type="RefSeq" id="WP_188650289.1">
    <property type="nucleotide sequence ID" value="NZ_BMNR01000002.1"/>
</dbReference>
<keyword evidence="2" id="KW-1185">Reference proteome</keyword>
<sequence length="235" mass="27517">MIGYDRPLKAEWIYKSLQLVEAGHKPQEYYEKYDNIAVELTGKDGRRKTRTVLFRTFIFNFQETTSIINDNILIRLCKEKSFEYMKPVLLSKFIIDYEILRQFSTLYSKIFDDSQEISSTAITKRMVESFGDSEIIKRSTRAFLKTLQSFGIIEPLTGTSYAQLPKAELSIEQVKDILLLYAVSNHTKQIDIKHIDKSLFAYYKIPSISDVANKYHTNEWEYIRGTDRELLMLNS</sequence>
<gene>
    <name evidence="1" type="ORF">GCM10007962_07960</name>
</gene>
<dbReference type="EMBL" id="BMNR01000002">
    <property type="protein sequence ID" value="GGK16025.1"/>
    <property type="molecule type" value="Genomic_DNA"/>
</dbReference>
<dbReference type="AlphaFoldDB" id="A0A8J3BHY0"/>
<reference evidence="1" key="2">
    <citation type="submission" date="2020-09" db="EMBL/GenBank/DDBJ databases">
        <authorList>
            <person name="Sun Q."/>
            <person name="Ohkuma M."/>
        </authorList>
    </citation>
    <scope>NUCLEOTIDE SEQUENCE</scope>
    <source>
        <strain evidence="1">JCM 12862</strain>
    </source>
</reference>
<reference evidence="1" key="1">
    <citation type="journal article" date="2014" name="Int. J. Syst. Evol. Microbiol.">
        <title>Complete genome sequence of Corynebacterium casei LMG S-19264T (=DSM 44701T), isolated from a smear-ripened cheese.</title>
        <authorList>
            <consortium name="US DOE Joint Genome Institute (JGI-PGF)"/>
            <person name="Walter F."/>
            <person name="Albersmeier A."/>
            <person name="Kalinowski J."/>
            <person name="Ruckert C."/>
        </authorList>
    </citation>
    <scope>NUCLEOTIDE SEQUENCE</scope>
    <source>
        <strain evidence="1">JCM 12862</strain>
    </source>
</reference>
<name>A0A8J3BHY0_9FLAO</name>
<protein>
    <submittedName>
        <fullName evidence="1">Uncharacterized protein</fullName>
    </submittedName>
</protein>
<dbReference type="Proteomes" id="UP000612329">
    <property type="component" value="Unassembled WGS sequence"/>
</dbReference>
<comment type="caution">
    <text evidence="1">The sequence shown here is derived from an EMBL/GenBank/DDBJ whole genome shotgun (WGS) entry which is preliminary data.</text>
</comment>